<reference evidence="13 14" key="1">
    <citation type="submission" date="2016-06" db="EMBL/GenBank/DDBJ databases">
        <authorList>
            <person name="Kjaerup R.B."/>
            <person name="Dalgaard T.S."/>
            <person name="Juul-Madsen H.R."/>
        </authorList>
    </citation>
    <scope>NUCLEOTIDE SEQUENCE [LARGE SCALE GENOMIC DNA]</scope>
    <source>
        <strain evidence="13 14">DSM 43818</strain>
    </source>
</reference>
<proteinExistence type="inferred from homology"/>
<comment type="similarity">
    <text evidence="9">Belongs to the peroxiredoxin family. BCP/PrxQ subfamily.</text>
</comment>
<organism evidence="13 14">
    <name type="scientific">Micromonospora nigra</name>
    <dbReference type="NCBI Taxonomy" id="145857"/>
    <lineage>
        <taxon>Bacteria</taxon>
        <taxon>Bacillati</taxon>
        <taxon>Actinomycetota</taxon>
        <taxon>Actinomycetes</taxon>
        <taxon>Micromonosporales</taxon>
        <taxon>Micromonosporaceae</taxon>
        <taxon>Micromonospora</taxon>
    </lineage>
</organism>
<keyword evidence="7" id="KW-0676">Redox-active center</keyword>
<comment type="function">
    <text evidence="1">Thiol-specific peroxidase that catalyzes the reduction of hydrogen peroxide and organic hydroperoxides to water and alcohols, respectively. Plays a role in cell protection against oxidative stress by detoxifying peroxides and as sensor of hydrogen peroxide-mediated signaling events.</text>
</comment>
<dbReference type="CDD" id="cd03017">
    <property type="entry name" value="PRX_BCP"/>
    <property type="match status" value="1"/>
</dbReference>
<protein>
    <recommendedName>
        <fullName evidence="2">thioredoxin-dependent peroxiredoxin</fullName>
        <ecNumber evidence="2">1.11.1.24</ecNumber>
    </recommendedName>
    <alternativeName>
        <fullName evidence="10">Bacterioferritin comigratory protein</fullName>
    </alternativeName>
    <alternativeName>
        <fullName evidence="8">Thioredoxin peroxidase</fullName>
    </alternativeName>
</protein>
<evidence type="ECO:0000256" key="10">
    <source>
        <dbReference type="ARBA" id="ARBA00041373"/>
    </source>
</evidence>
<evidence type="ECO:0000256" key="8">
    <source>
        <dbReference type="ARBA" id="ARBA00032824"/>
    </source>
</evidence>
<evidence type="ECO:0000256" key="1">
    <source>
        <dbReference type="ARBA" id="ARBA00003330"/>
    </source>
</evidence>
<sequence length="153" mass="17148">MSGLLVGDVVENFELPDDLGRLRRLSEFLSRGPVVVFFYPSALSPVCTGEGRRFRDLATRFGVVGAQRVGISRDPVERQARLARRYGFDFPLLSDPQGVVARRFGARRWLPLGPLGTRRMTFVIGTDWRVRDVVHSELGVQEHADRALRVLGG</sequence>
<keyword evidence="4" id="KW-0049">Antioxidant</keyword>
<keyword evidence="3" id="KW-0575">Peroxidase</keyword>
<keyword evidence="14" id="KW-1185">Reference proteome</keyword>
<evidence type="ECO:0000256" key="9">
    <source>
        <dbReference type="ARBA" id="ARBA00038489"/>
    </source>
</evidence>
<dbReference type="GO" id="GO:0008379">
    <property type="term" value="F:thioredoxin peroxidase activity"/>
    <property type="evidence" value="ECO:0007669"/>
    <property type="project" value="TreeGrafter"/>
</dbReference>
<dbReference type="GO" id="GO:0005737">
    <property type="term" value="C:cytoplasm"/>
    <property type="evidence" value="ECO:0007669"/>
    <property type="project" value="TreeGrafter"/>
</dbReference>
<dbReference type="Gene3D" id="3.40.30.10">
    <property type="entry name" value="Glutaredoxin"/>
    <property type="match status" value="1"/>
</dbReference>
<keyword evidence="5" id="KW-0560">Oxidoreductase</keyword>
<evidence type="ECO:0000256" key="6">
    <source>
        <dbReference type="ARBA" id="ARBA00023157"/>
    </source>
</evidence>
<dbReference type="InterPro" id="IPR000866">
    <property type="entry name" value="AhpC/TSA"/>
</dbReference>
<dbReference type="RefSeq" id="WP_091089313.1">
    <property type="nucleotide sequence ID" value="NZ_FMHT01000003.1"/>
</dbReference>
<dbReference type="PROSITE" id="PS51352">
    <property type="entry name" value="THIOREDOXIN_2"/>
    <property type="match status" value="1"/>
</dbReference>
<evidence type="ECO:0000313" key="13">
    <source>
        <dbReference type="EMBL" id="SCL36413.1"/>
    </source>
</evidence>
<dbReference type="Proteomes" id="UP000199699">
    <property type="component" value="Unassembled WGS sequence"/>
</dbReference>
<evidence type="ECO:0000256" key="4">
    <source>
        <dbReference type="ARBA" id="ARBA00022862"/>
    </source>
</evidence>
<dbReference type="STRING" id="145857.GA0070616_5480"/>
<dbReference type="GO" id="GO:0045454">
    <property type="term" value="P:cell redox homeostasis"/>
    <property type="evidence" value="ECO:0007669"/>
    <property type="project" value="TreeGrafter"/>
</dbReference>
<dbReference type="SUPFAM" id="SSF52833">
    <property type="entry name" value="Thioredoxin-like"/>
    <property type="match status" value="1"/>
</dbReference>
<comment type="catalytic activity">
    <reaction evidence="11">
        <text>a hydroperoxide + [thioredoxin]-dithiol = an alcohol + [thioredoxin]-disulfide + H2O</text>
        <dbReference type="Rhea" id="RHEA:62620"/>
        <dbReference type="Rhea" id="RHEA-COMP:10698"/>
        <dbReference type="Rhea" id="RHEA-COMP:10700"/>
        <dbReference type="ChEBI" id="CHEBI:15377"/>
        <dbReference type="ChEBI" id="CHEBI:29950"/>
        <dbReference type="ChEBI" id="CHEBI:30879"/>
        <dbReference type="ChEBI" id="CHEBI:35924"/>
        <dbReference type="ChEBI" id="CHEBI:50058"/>
        <dbReference type="EC" id="1.11.1.24"/>
    </reaction>
</comment>
<dbReference type="OrthoDB" id="9812811at2"/>
<dbReference type="PANTHER" id="PTHR42801:SF8">
    <property type="entry name" value="PEROXIREDOXIN RV1608C-RELATED"/>
    <property type="match status" value="1"/>
</dbReference>
<accession>A0A1C6T4F5</accession>
<name>A0A1C6T4F5_9ACTN</name>
<evidence type="ECO:0000256" key="11">
    <source>
        <dbReference type="ARBA" id="ARBA00049091"/>
    </source>
</evidence>
<keyword evidence="6" id="KW-1015">Disulfide bond</keyword>
<feature type="domain" description="Thioredoxin" evidence="12">
    <location>
        <begin position="4"/>
        <end position="153"/>
    </location>
</feature>
<evidence type="ECO:0000256" key="5">
    <source>
        <dbReference type="ARBA" id="ARBA00023002"/>
    </source>
</evidence>
<dbReference type="Pfam" id="PF00578">
    <property type="entry name" value="AhpC-TSA"/>
    <property type="match status" value="1"/>
</dbReference>
<evidence type="ECO:0000256" key="2">
    <source>
        <dbReference type="ARBA" id="ARBA00013017"/>
    </source>
</evidence>
<dbReference type="EMBL" id="FMHT01000003">
    <property type="protein sequence ID" value="SCL36413.1"/>
    <property type="molecule type" value="Genomic_DNA"/>
</dbReference>
<dbReference type="InterPro" id="IPR036249">
    <property type="entry name" value="Thioredoxin-like_sf"/>
</dbReference>
<evidence type="ECO:0000256" key="7">
    <source>
        <dbReference type="ARBA" id="ARBA00023284"/>
    </source>
</evidence>
<dbReference type="EC" id="1.11.1.24" evidence="2"/>
<dbReference type="InterPro" id="IPR013766">
    <property type="entry name" value="Thioredoxin_domain"/>
</dbReference>
<evidence type="ECO:0000256" key="3">
    <source>
        <dbReference type="ARBA" id="ARBA00022559"/>
    </source>
</evidence>
<evidence type="ECO:0000313" key="14">
    <source>
        <dbReference type="Proteomes" id="UP000199699"/>
    </source>
</evidence>
<dbReference type="GO" id="GO:0034599">
    <property type="term" value="P:cellular response to oxidative stress"/>
    <property type="evidence" value="ECO:0007669"/>
    <property type="project" value="TreeGrafter"/>
</dbReference>
<dbReference type="PANTHER" id="PTHR42801">
    <property type="entry name" value="THIOREDOXIN-DEPENDENT PEROXIDE REDUCTASE"/>
    <property type="match status" value="1"/>
</dbReference>
<evidence type="ECO:0000259" key="12">
    <source>
        <dbReference type="PROSITE" id="PS51352"/>
    </source>
</evidence>
<dbReference type="AlphaFoldDB" id="A0A1C6T4F5"/>
<gene>
    <name evidence="13" type="ORF">GA0070616_5480</name>
</gene>
<dbReference type="InterPro" id="IPR050924">
    <property type="entry name" value="Peroxiredoxin_BCP/PrxQ"/>
</dbReference>